<reference evidence="2 3" key="1">
    <citation type="submission" date="2019-06" db="EMBL/GenBank/DDBJ databases">
        <authorList>
            <person name="Palmer J.M."/>
        </authorList>
    </citation>
    <scope>NUCLEOTIDE SEQUENCE [LARGE SCALE GENOMIC DNA]</scope>
    <source>
        <strain evidence="2 3">TWF788</strain>
    </source>
</reference>
<keyword evidence="1" id="KW-0732">Signal</keyword>
<dbReference type="EMBL" id="JAABOE010000117">
    <property type="protein sequence ID" value="KAF3163965.1"/>
    <property type="molecule type" value="Genomic_DNA"/>
</dbReference>
<dbReference type="Proteomes" id="UP000479691">
    <property type="component" value="Unassembled WGS sequence"/>
</dbReference>
<evidence type="ECO:0000313" key="2">
    <source>
        <dbReference type="EMBL" id="KAF3163965.1"/>
    </source>
</evidence>
<protein>
    <recommendedName>
        <fullName evidence="4">Cyanovirin-N domain-containing protein</fullName>
    </recommendedName>
</protein>
<evidence type="ECO:0000256" key="1">
    <source>
        <dbReference type="SAM" id="SignalP"/>
    </source>
</evidence>
<feature type="signal peptide" evidence="1">
    <location>
        <begin position="1"/>
        <end position="24"/>
    </location>
</feature>
<evidence type="ECO:0000313" key="3">
    <source>
        <dbReference type="Proteomes" id="UP000479691"/>
    </source>
</evidence>
<feature type="chain" id="PRO_5028881862" description="Cyanovirin-N domain-containing protein" evidence="1">
    <location>
        <begin position="25"/>
        <end position="326"/>
    </location>
</feature>
<dbReference type="AlphaFoldDB" id="A0A7C8PES9"/>
<accession>A0A7C8PES9</accession>
<comment type="caution">
    <text evidence="2">The sequence shown here is derived from an EMBL/GenBank/DDBJ whole genome shotgun (WGS) entry which is preliminary data.</text>
</comment>
<proteinExistence type="predicted"/>
<sequence>MRSKQFPLVITALWFWAMFSICFGSETVPRSHSSTLVHRAELTRLPESQWTIGSPRQACRVGLYTLRNYFLYQECARWEGIPLSTDEQYGNLPFLDGVCYRLTELIGEQKPAWFAGMSGIIIVQGYCNCKRYTDDMCGRGLKTKDIKVHRLQNMIAGRDARGKGSIECFKNTGRKSFESCSVKTTDGIAYPSLFNADEKGRADWEWEYNNIVEKDFLQEEFNERTGQNDCTMVADGGISPRSWEVKGCTCHFYTDDLCQKRYITYGGKGVRRVPQFDNGGPQKIKSIRCDLPWTYDPMSDKDFHKSLCANLRPNGQFPNYQTKPFR</sequence>
<name>A0A7C8PES9_ORBOL</name>
<gene>
    <name evidence="2" type="ORF">TWF788_001274</name>
</gene>
<evidence type="ECO:0008006" key="4">
    <source>
        <dbReference type="Google" id="ProtNLM"/>
    </source>
</evidence>
<organism evidence="2 3">
    <name type="scientific">Orbilia oligospora</name>
    <name type="common">Nematode-trapping fungus</name>
    <name type="synonym">Arthrobotrys oligospora</name>
    <dbReference type="NCBI Taxonomy" id="2813651"/>
    <lineage>
        <taxon>Eukaryota</taxon>
        <taxon>Fungi</taxon>
        <taxon>Dikarya</taxon>
        <taxon>Ascomycota</taxon>
        <taxon>Pezizomycotina</taxon>
        <taxon>Orbiliomycetes</taxon>
        <taxon>Orbiliales</taxon>
        <taxon>Orbiliaceae</taxon>
        <taxon>Orbilia</taxon>
    </lineage>
</organism>